<comment type="caution">
    <text evidence="3">The sequence shown here is derived from an EMBL/GenBank/DDBJ whole genome shotgun (WGS) entry which is preliminary data.</text>
</comment>
<evidence type="ECO:0000259" key="2">
    <source>
        <dbReference type="Pfam" id="PF04326"/>
    </source>
</evidence>
<proteinExistence type="predicted"/>
<name>A0A261G6W3_9BIFI</name>
<dbReference type="GeneID" id="98295902"/>
<dbReference type="Pfam" id="PF04326">
    <property type="entry name" value="SLFN_AlbA_2"/>
    <property type="match status" value="1"/>
</dbReference>
<dbReference type="Gene3D" id="3.30.950.30">
    <property type="entry name" value="Schlafen, AAA domain"/>
    <property type="match status" value="1"/>
</dbReference>
<dbReference type="OrthoDB" id="9805115at2"/>
<evidence type="ECO:0000256" key="1">
    <source>
        <dbReference type="SAM" id="MobiDB-lite"/>
    </source>
</evidence>
<organism evidence="3 4">
    <name type="scientific">Bifidobacterium aquikefiri</name>
    <dbReference type="NCBI Taxonomy" id="1653207"/>
    <lineage>
        <taxon>Bacteria</taxon>
        <taxon>Bacillati</taxon>
        <taxon>Actinomycetota</taxon>
        <taxon>Actinomycetes</taxon>
        <taxon>Bifidobacteriales</taxon>
        <taxon>Bifidobacteriaceae</taxon>
        <taxon>Bifidobacterium</taxon>
    </lineage>
</organism>
<dbReference type="Proteomes" id="UP000216451">
    <property type="component" value="Unassembled WGS sequence"/>
</dbReference>
<sequence>MRDDDYAAKMSELIELMRIIGNDTQQCEVKESRRKLSSSITDTLSAFSNGTGGYIILGLSEKAGFTPVEGFNARSMQEALSQACEKMTPVVRPIIMTCPFEGSNLVFAQIDEMLPRDKPCYTTALGAYNGSFIRTGDGDRRMTGYEVERLMEEHAQPTYDARVIAEASIDDLNPALVHGLIERQRELHPKVFAASNDIDILRALRVLDFAPEISADESNPSLTHHSTSGTDLDSDQGGTRVSELTMQQSENLQHALHAIDADFATLHPTLAGLLALGRYPQQYFPRLNVTIAVFPGTSRAEVFSGDGHLVTAESITGPIPIIIDDAVESLVSWTAGPPRETHDAQQTPDYPRPVLREAIANAMMHRDYAPVAQGTQVRVDVFTNRIEITNPGGLFGSVTHSTLGNPIMPSTRNQFLVSILESTPYPDGGYVIENGGSGYQQIAATLRNEGMEPADIDHTIDAFRVTITRRGAFENSAERNIAQRIVQLLEDRPSASVRDIMFDLHLSPISVASGLRSLLNKGLVESITTQPHPQKQYRLLRGAL</sequence>
<protein>
    <submittedName>
        <fullName evidence="3">Dihydroorotate dehydrogenase</fullName>
    </submittedName>
</protein>
<keyword evidence="4" id="KW-1185">Reference proteome</keyword>
<reference evidence="3 4" key="1">
    <citation type="journal article" date="2017" name="BMC Genomics">
        <title>Comparative genomic and phylogenomic analyses of the Bifidobacteriaceae family.</title>
        <authorList>
            <person name="Lugli G.A."/>
            <person name="Milani C."/>
            <person name="Turroni F."/>
            <person name="Duranti S."/>
            <person name="Mancabelli L."/>
            <person name="Mangifesta M."/>
            <person name="Ferrario C."/>
            <person name="Modesto M."/>
            <person name="Mattarelli P."/>
            <person name="Jiri K."/>
            <person name="van Sinderen D."/>
            <person name="Ventura M."/>
        </authorList>
    </citation>
    <scope>NUCLEOTIDE SEQUENCE [LARGE SCALE GENOMIC DNA]</scope>
    <source>
        <strain evidence="3 4">LMG 28769</strain>
    </source>
</reference>
<accession>A0A261G6W3</accession>
<dbReference type="Pfam" id="PF13749">
    <property type="entry name" value="HATPase_c_4"/>
    <property type="match status" value="1"/>
</dbReference>
<dbReference type="RefSeq" id="WP_094694073.1">
    <property type="nucleotide sequence ID" value="NZ_JBDNSG010000008.1"/>
</dbReference>
<dbReference type="InterPro" id="IPR007421">
    <property type="entry name" value="Schlafen_AlbA_2_dom"/>
</dbReference>
<dbReference type="PANTHER" id="PTHR30595:SF6">
    <property type="entry name" value="SCHLAFEN ALBA-2 DOMAIN-CONTAINING PROTEIN"/>
    <property type="match status" value="1"/>
</dbReference>
<dbReference type="Gene3D" id="3.30.565.60">
    <property type="match status" value="1"/>
</dbReference>
<dbReference type="EMBL" id="MWXA01000005">
    <property type="protein sequence ID" value="OZG67159.1"/>
    <property type="molecule type" value="Genomic_DNA"/>
</dbReference>
<feature type="region of interest" description="Disordered" evidence="1">
    <location>
        <begin position="215"/>
        <end position="238"/>
    </location>
</feature>
<evidence type="ECO:0000313" key="4">
    <source>
        <dbReference type="Proteomes" id="UP000216451"/>
    </source>
</evidence>
<dbReference type="AlphaFoldDB" id="A0A261G6W3"/>
<dbReference type="PANTHER" id="PTHR30595">
    <property type="entry name" value="GLPR-RELATED TRANSCRIPTIONAL REPRESSOR"/>
    <property type="match status" value="1"/>
</dbReference>
<dbReference type="InterPro" id="IPR038461">
    <property type="entry name" value="Schlafen_AlbA_2_dom_sf"/>
</dbReference>
<gene>
    <name evidence="3" type="ORF">BAQU_1231</name>
</gene>
<evidence type="ECO:0000313" key="3">
    <source>
        <dbReference type="EMBL" id="OZG67159.1"/>
    </source>
</evidence>
<feature type="domain" description="Schlafen AlbA-2" evidence="2">
    <location>
        <begin position="24"/>
        <end position="143"/>
    </location>
</feature>
<feature type="compositionally biased region" description="Polar residues" evidence="1">
    <location>
        <begin position="216"/>
        <end position="238"/>
    </location>
</feature>
<dbReference type="InterPro" id="IPR038475">
    <property type="entry name" value="RecG_C_sf"/>
</dbReference>